<evidence type="ECO:0000313" key="2">
    <source>
        <dbReference type="EMBL" id="GLU49621.1"/>
    </source>
</evidence>
<keyword evidence="3" id="KW-1185">Reference proteome</keyword>
<sequence>MAALAATGRFDPADEQWARPVPLPAVAADPGGPPPEFCAIGHRRRHTLGHGINRPEHHNGVAARSDTLASRYGAAPPDLAGREPKGAQQGGGPGARPGPARALKARGPRVVPTRGPHRPGLWGQGWVSAPPTFSRRTGSGCSPATIRRVHAWLTPRSE</sequence>
<proteinExistence type="predicted"/>
<dbReference type="EMBL" id="BSQG01000008">
    <property type="protein sequence ID" value="GLU49621.1"/>
    <property type="molecule type" value="Genomic_DNA"/>
</dbReference>
<comment type="caution">
    <text evidence="2">The sequence shown here is derived from an EMBL/GenBank/DDBJ whole genome shotgun (WGS) entry which is preliminary data.</text>
</comment>
<evidence type="ECO:0000256" key="1">
    <source>
        <dbReference type="SAM" id="MobiDB-lite"/>
    </source>
</evidence>
<name>A0A9W6UI66_9ACTN</name>
<gene>
    <name evidence="2" type="ORF">Nans01_39720</name>
</gene>
<protein>
    <submittedName>
        <fullName evidence="2">Uncharacterized protein</fullName>
    </submittedName>
</protein>
<reference evidence="2" key="1">
    <citation type="submission" date="2023-02" db="EMBL/GenBank/DDBJ databases">
        <title>Nocardiopsis ansamitocini NBRC 112285.</title>
        <authorList>
            <person name="Ichikawa N."/>
            <person name="Sato H."/>
            <person name="Tonouchi N."/>
        </authorList>
    </citation>
    <scope>NUCLEOTIDE SEQUENCE</scope>
    <source>
        <strain evidence="2">NBRC 112285</strain>
    </source>
</reference>
<organism evidence="2 3">
    <name type="scientific">Nocardiopsis ansamitocini</name>
    <dbReference type="NCBI Taxonomy" id="1670832"/>
    <lineage>
        <taxon>Bacteria</taxon>
        <taxon>Bacillati</taxon>
        <taxon>Actinomycetota</taxon>
        <taxon>Actinomycetes</taxon>
        <taxon>Streptosporangiales</taxon>
        <taxon>Nocardiopsidaceae</taxon>
        <taxon>Nocardiopsis</taxon>
    </lineage>
</organism>
<dbReference type="Proteomes" id="UP001165092">
    <property type="component" value="Unassembled WGS sequence"/>
</dbReference>
<accession>A0A9W6UI66</accession>
<evidence type="ECO:0000313" key="3">
    <source>
        <dbReference type="Proteomes" id="UP001165092"/>
    </source>
</evidence>
<dbReference type="AlphaFoldDB" id="A0A9W6UI66"/>
<feature type="region of interest" description="Disordered" evidence="1">
    <location>
        <begin position="1"/>
        <end position="142"/>
    </location>
</feature>
<feature type="compositionally biased region" description="Low complexity" evidence="1">
    <location>
        <begin position="18"/>
        <end position="30"/>
    </location>
</feature>